<evidence type="ECO:0000259" key="8">
    <source>
        <dbReference type="Pfam" id="PF01397"/>
    </source>
</evidence>
<dbReference type="OMA" id="AEDCELF"/>
<dbReference type="InterPro" id="IPR036965">
    <property type="entry name" value="Terpene_synth_N_sf"/>
</dbReference>
<keyword evidence="4" id="KW-0479">Metal-binding</keyword>
<comment type="cofactor">
    <cofactor evidence="1">
        <name>Mg(2+)</name>
        <dbReference type="ChEBI" id="CHEBI:18420"/>
    </cofactor>
</comment>
<comment type="similarity">
    <text evidence="7">Belongs to the terpene synthase family. Tpsa subfamily.</text>
</comment>
<dbReference type="InterPro" id="IPR044814">
    <property type="entry name" value="Terpene_cyclase_plant_C1"/>
</dbReference>
<dbReference type="PANTHER" id="PTHR31225">
    <property type="entry name" value="OS04G0344100 PROTEIN-RELATED"/>
    <property type="match status" value="1"/>
</dbReference>
<dbReference type="Pfam" id="PF01397">
    <property type="entry name" value="Terpene_synth"/>
    <property type="match status" value="2"/>
</dbReference>
<name>A0A3Q7EQP6_SOLLC</name>
<evidence type="ECO:0000313" key="11">
    <source>
        <dbReference type="Proteomes" id="UP000004994"/>
    </source>
</evidence>
<feature type="domain" description="Terpene synthase N-terminal" evidence="8">
    <location>
        <begin position="28"/>
        <end position="184"/>
    </location>
</feature>
<dbReference type="SFLD" id="SFLDG01019">
    <property type="entry name" value="Terpene_Cyclase_Like_1_C_Termi"/>
    <property type="match status" value="2"/>
</dbReference>
<protein>
    <submittedName>
        <fullName evidence="10">Uncharacterized protein</fullName>
    </submittedName>
</protein>
<dbReference type="SFLD" id="SFLDG01014">
    <property type="entry name" value="Terpene_Cyclase_Like_1_N-term"/>
    <property type="match status" value="2"/>
</dbReference>
<dbReference type="SFLD" id="SFLDS00005">
    <property type="entry name" value="Isoprenoid_Synthase_Type_I"/>
    <property type="match status" value="2"/>
</dbReference>
<dbReference type="SUPFAM" id="SSF48239">
    <property type="entry name" value="Terpenoid cyclases/Protein prenyltransferases"/>
    <property type="match status" value="2"/>
</dbReference>
<reference evidence="10" key="2">
    <citation type="submission" date="2019-01" db="UniProtKB">
        <authorList>
            <consortium name="EnsemblPlants"/>
        </authorList>
    </citation>
    <scope>IDENTIFICATION</scope>
    <source>
        <strain evidence="10">cv. Heinz 1706</strain>
    </source>
</reference>
<dbReference type="EnsemblPlants" id="Solyc01g101210.3.1">
    <property type="protein sequence ID" value="Solyc01g101210.3.1"/>
    <property type="gene ID" value="Solyc01g101210.3"/>
</dbReference>
<dbReference type="GO" id="GO:0006397">
    <property type="term" value="P:mRNA processing"/>
    <property type="evidence" value="ECO:0007669"/>
    <property type="project" value="InterPro"/>
</dbReference>
<dbReference type="Proteomes" id="UP000004994">
    <property type="component" value="Chromosome 1"/>
</dbReference>
<keyword evidence="6" id="KW-0456">Lyase</keyword>
<dbReference type="Gene3D" id="1.10.600.10">
    <property type="entry name" value="Farnesyl Diphosphate Synthase"/>
    <property type="match status" value="3"/>
</dbReference>
<dbReference type="InterPro" id="IPR001906">
    <property type="entry name" value="Terpene_synth_N"/>
</dbReference>
<keyword evidence="5" id="KW-0460">Magnesium</keyword>
<dbReference type="GO" id="GO:0000287">
    <property type="term" value="F:magnesium ion binding"/>
    <property type="evidence" value="ECO:0007669"/>
    <property type="project" value="InterPro"/>
</dbReference>
<accession>A0A3Q7EQP6</accession>
<dbReference type="STRING" id="4081.A0A3Q7EQP6"/>
<dbReference type="SFLD" id="SFLDG01604">
    <property type="entry name" value="Terpene_Cyclase_Like_1_C_Termi"/>
    <property type="match status" value="1"/>
</dbReference>
<dbReference type="GO" id="GO:0010333">
    <property type="term" value="F:terpene synthase activity"/>
    <property type="evidence" value="ECO:0007669"/>
    <property type="project" value="InterPro"/>
</dbReference>
<dbReference type="PaxDb" id="4081-Solyc01g101190.2.1"/>
<dbReference type="FunFam" id="1.50.10.130:FF:000001">
    <property type="entry name" value="Isoprene synthase, chloroplastic"/>
    <property type="match status" value="2"/>
</dbReference>
<dbReference type="AlphaFoldDB" id="A0A3Q7EQP6"/>
<evidence type="ECO:0000256" key="1">
    <source>
        <dbReference type="ARBA" id="ARBA00001946"/>
    </source>
</evidence>
<keyword evidence="3" id="KW-0963">Cytoplasm</keyword>
<dbReference type="GO" id="GO:0016102">
    <property type="term" value="P:diterpenoid biosynthetic process"/>
    <property type="evidence" value="ECO:0007669"/>
    <property type="project" value="InterPro"/>
</dbReference>
<evidence type="ECO:0000256" key="2">
    <source>
        <dbReference type="ARBA" id="ARBA00004721"/>
    </source>
</evidence>
<evidence type="ECO:0000256" key="4">
    <source>
        <dbReference type="ARBA" id="ARBA00022723"/>
    </source>
</evidence>
<dbReference type="FunFam" id="1.10.600.10:FF:000007">
    <property type="entry name" value="Isoprene synthase, chloroplastic"/>
    <property type="match status" value="2"/>
</dbReference>
<dbReference type="GO" id="GO:0051762">
    <property type="term" value="P:sesquiterpene biosynthetic process"/>
    <property type="evidence" value="ECO:0000318"/>
    <property type="project" value="GO_Central"/>
</dbReference>
<dbReference type="Pfam" id="PF03936">
    <property type="entry name" value="Terpene_synth_C"/>
    <property type="match status" value="3"/>
</dbReference>
<organism evidence="10">
    <name type="scientific">Solanum lycopersicum</name>
    <name type="common">Tomato</name>
    <name type="synonym">Lycopersicon esculentum</name>
    <dbReference type="NCBI Taxonomy" id="4081"/>
    <lineage>
        <taxon>Eukaryota</taxon>
        <taxon>Viridiplantae</taxon>
        <taxon>Streptophyta</taxon>
        <taxon>Embryophyta</taxon>
        <taxon>Tracheophyta</taxon>
        <taxon>Spermatophyta</taxon>
        <taxon>Magnoliopsida</taxon>
        <taxon>eudicotyledons</taxon>
        <taxon>Gunneridae</taxon>
        <taxon>Pentapetalae</taxon>
        <taxon>asterids</taxon>
        <taxon>lamiids</taxon>
        <taxon>Solanales</taxon>
        <taxon>Solanaceae</taxon>
        <taxon>Solanoideae</taxon>
        <taxon>Solaneae</taxon>
        <taxon>Solanum</taxon>
        <taxon>Solanum subgen. Lycopersicon</taxon>
    </lineage>
</organism>
<comment type="pathway">
    <text evidence="2">Secondary metabolite biosynthesis; terpenoid biosynthesis.</text>
</comment>
<evidence type="ECO:0000256" key="3">
    <source>
        <dbReference type="ARBA" id="ARBA00022490"/>
    </source>
</evidence>
<evidence type="ECO:0000256" key="5">
    <source>
        <dbReference type="ARBA" id="ARBA00022842"/>
    </source>
</evidence>
<dbReference type="InterPro" id="IPR034741">
    <property type="entry name" value="Terpene_cyclase-like_1_C"/>
</dbReference>
<keyword evidence="11" id="KW-1185">Reference proteome</keyword>
<evidence type="ECO:0000256" key="6">
    <source>
        <dbReference type="ARBA" id="ARBA00023239"/>
    </source>
</evidence>
<dbReference type="UniPathway" id="UPA00213"/>
<dbReference type="GO" id="GO:0009975">
    <property type="term" value="F:cyclase activity"/>
    <property type="evidence" value="ECO:0000318"/>
    <property type="project" value="GO_Central"/>
</dbReference>
<dbReference type="InterPro" id="IPR008949">
    <property type="entry name" value="Isoprenoid_synthase_dom_sf"/>
</dbReference>
<dbReference type="CDD" id="cd00684">
    <property type="entry name" value="Terpene_cyclase_plant_C1"/>
    <property type="match status" value="2"/>
</dbReference>
<evidence type="ECO:0000256" key="7">
    <source>
        <dbReference type="ARBA" id="ARBA00038405"/>
    </source>
</evidence>
<evidence type="ECO:0000313" key="10">
    <source>
        <dbReference type="EnsemblPlants" id="Solyc01g101210.3.1"/>
    </source>
</evidence>
<proteinExistence type="inferred from homology"/>
<reference evidence="10" key="1">
    <citation type="journal article" date="2012" name="Nature">
        <title>The tomato genome sequence provides insights into fleshy fruit evolution.</title>
        <authorList>
            <consortium name="Tomato Genome Consortium"/>
        </authorList>
    </citation>
    <scope>NUCLEOTIDE SEQUENCE [LARGE SCALE GENOMIC DNA]</scope>
    <source>
        <strain evidence="10">cv. Heinz 1706</strain>
    </source>
</reference>
<dbReference type="InParanoid" id="A0A3Q7EQP6"/>
<dbReference type="SUPFAM" id="SSF48576">
    <property type="entry name" value="Terpenoid synthases"/>
    <property type="match status" value="3"/>
</dbReference>
<dbReference type="InterPro" id="IPR050148">
    <property type="entry name" value="Terpene_synthase-like"/>
</dbReference>
<dbReference type="GO" id="GO:0005737">
    <property type="term" value="C:cytoplasm"/>
    <property type="evidence" value="ECO:0007669"/>
    <property type="project" value="UniProtKB-ARBA"/>
</dbReference>
<feature type="domain" description="Terpene synthase metal-binding" evidence="9">
    <location>
        <begin position="543"/>
        <end position="604"/>
    </location>
</feature>
<dbReference type="Gene3D" id="1.50.10.130">
    <property type="entry name" value="Terpene synthase, N-terminal domain"/>
    <property type="match status" value="2"/>
</dbReference>
<dbReference type="PANTHER" id="PTHR31225:SF253">
    <property type="entry name" value="SESQUITERPENE SYNTHASE 31"/>
    <property type="match status" value="1"/>
</dbReference>
<dbReference type="Gramene" id="Solyc01g101210.3.1">
    <property type="protein sequence ID" value="Solyc01g101210.3.1"/>
    <property type="gene ID" value="Solyc01g101210.3"/>
</dbReference>
<dbReference type="InterPro" id="IPR005630">
    <property type="entry name" value="Terpene_synthase_metal-bd"/>
</dbReference>
<evidence type="ECO:0000259" key="9">
    <source>
        <dbReference type="Pfam" id="PF03936"/>
    </source>
</evidence>
<feature type="domain" description="Terpene synthase metal-binding" evidence="9">
    <location>
        <begin position="903"/>
        <end position="1141"/>
    </location>
</feature>
<feature type="domain" description="Terpene synthase metal-binding" evidence="9">
    <location>
        <begin position="241"/>
        <end position="479"/>
    </location>
</feature>
<dbReference type="InterPro" id="IPR008930">
    <property type="entry name" value="Terpenoid_cyclase/PrenylTrfase"/>
</dbReference>
<feature type="domain" description="Terpene synthase N-terminal" evidence="8">
    <location>
        <begin position="671"/>
        <end position="846"/>
    </location>
</feature>
<sequence>MSNCQDIVRPVADFSPSLWGDRFHYFSLDNQIETLKEQTRSLLSDAACGTTLAEKLNLIDIVERLGLAYHFETQIEDMLDQIYKSDPNFEAHDLNTLSLQFRILRQHGYNISPKIFCRFQDANGKFKESLSNDIKGLLNLYEASHVRTHGEDILEEALAFSTAHLESAAPHLKSPLSKQVTHALEQSLHKSIPRVETRYFISIYEEEEQKNDVLLRFAKLDFNLLQMLHKQELSEVSRWWKDLDFVTTLPYARDRAVECYFWTMGVYAEPQYSQARVMLAKTIAMISIVDDTFDAYGIVEELEVYTDAIQRWDISQIDRLPDYMKISYKALLDLYDDYETELSKDGRSDVVHYAKERMKEIVRNYFVEAKWFIEGYMPPVSEYLSNALATSTYYLLTTTSYLGVKSATKEDFEWLAKNPKILEANVTLCRVIDDIATYEVEKGRGQIATGIECYMRDYGVSTQVAMEKFQEMAEIAWKDVNEGILRPTPVSTEILTRILNLARIIDVTYKHNQDGYTHPEKVLKPHIIAFVLTRKILNGWPRTLKILEANVTLCRVIDDLATYEVEKDRGQIVTGIECYMRDHGVSTEEAMEKFQEMAEIAWKDLNEGILRPTPVSMKILTRILNLARIMGVVYKHNQDGYSHPEKVLKPHIMALEEEIVRPVADFSPSLWGDRFHSFSLDNKIAGKYAQEIETLKEQSRVILSASSGTTLAQKLDLIDIVERLGLAYHFEKQIDDVLDQIYKADPNSEAQEYNDLQTSSIQFRLLRQHGYNISPKLFSRFQDAKGKFNESLSNDIKGLLNLYEASHVRTHGEDILEEALAFSTAHLESAAPHLKSPLSKQVTHALEQSLHKSIPRVETRYFISIYEEEEQKNDLLLRFAKLDFNLLQMLHKQELSEVSRWWKDLDFVTTLPYARDRAVECYFWTMGVYAEPQYSQARVMLAKTIAMISIVDDTFDAYGIVKELEVYTDAIQRWDISHIDRLPDYMKISYKALLDLYDDYETELSKDGRSDVVHYAKERMKEIVRNYFVEAKWFIEGYMPPVSEYLCNALATSTYYLLTTTSYLGVKSANKEDFEWLAKNPKILEANVTLCRVIDDIATYDVEKGRGQIATGIECYMRDYGVSTEEAMEKFEEMAEIAWKDVNEGILRPTPVSTEILTRILNLARIIDVTYKHNQDGYTHPEKIKSVSK</sequence>